<comment type="caution">
    <text evidence="4">The sequence shown here is derived from an EMBL/GenBank/DDBJ whole genome shotgun (WGS) entry which is preliminary data.</text>
</comment>
<dbReference type="InterPro" id="IPR052178">
    <property type="entry name" value="Sec_Metab_Biosynth_SDR"/>
</dbReference>
<keyword evidence="5" id="KW-1185">Reference proteome</keyword>
<accession>A0A8H4FRK7</accession>
<reference evidence="4" key="2">
    <citation type="submission" date="2020-03" db="EMBL/GenBank/DDBJ databases">
        <authorList>
            <person name="Fu F.-F."/>
            <person name="Chen J."/>
        </authorList>
    </citation>
    <scope>NUCLEOTIDE SEQUENCE</scope>
    <source>
        <strain evidence="4">Lc1</strain>
    </source>
</reference>
<evidence type="ECO:0000256" key="1">
    <source>
        <dbReference type="ARBA" id="ARBA00006484"/>
    </source>
</evidence>
<dbReference type="SUPFAM" id="SSF51735">
    <property type="entry name" value="NAD(P)-binding Rossmann-fold domains"/>
    <property type="match status" value="1"/>
</dbReference>
<dbReference type="InterPro" id="IPR036291">
    <property type="entry name" value="NAD(P)-bd_dom_sf"/>
</dbReference>
<protein>
    <submittedName>
        <fullName evidence="4">Rhamnolipids biosynthesis 3-oxoacyl-[acyl-carrier-protein] reductase</fullName>
    </submittedName>
</protein>
<keyword evidence="3" id="KW-0560">Oxidoreductase</keyword>
<dbReference type="Gene3D" id="3.40.50.720">
    <property type="entry name" value="NAD(P)-binding Rossmann-like Domain"/>
    <property type="match status" value="1"/>
</dbReference>
<evidence type="ECO:0000256" key="3">
    <source>
        <dbReference type="ARBA" id="ARBA00023002"/>
    </source>
</evidence>
<organism evidence="4 5">
    <name type="scientific">Colletotrichum gloeosporioides</name>
    <name type="common">Anthracnose fungus</name>
    <name type="synonym">Glomerella cingulata</name>
    <dbReference type="NCBI Taxonomy" id="474922"/>
    <lineage>
        <taxon>Eukaryota</taxon>
        <taxon>Fungi</taxon>
        <taxon>Dikarya</taxon>
        <taxon>Ascomycota</taxon>
        <taxon>Pezizomycotina</taxon>
        <taxon>Sordariomycetes</taxon>
        <taxon>Hypocreomycetidae</taxon>
        <taxon>Glomerellales</taxon>
        <taxon>Glomerellaceae</taxon>
        <taxon>Colletotrichum</taxon>
        <taxon>Colletotrichum gloeosporioides species complex</taxon>
    </lineage>
</organism>
<dbReference type="RefSeq" id="XP_045270935.1">
    <property type="nucleotide sequence ID" value="XM_045414357.1"/>
</dbReference>
<dbReference type="PANTHER" id="PTHR43618:SF12">
    <property type="entry name" value="OXIDOREDUCTASE, SHORT-CHAIN DEHYDROGENASE_REDUCTASE FAMILY (AFU_ORTHOLOGUE AFUA_1G14540)"/>
    <property type="match status" value="1"/>
</dbReference>
<evidence type="ECO:0000256" key="2">
    <source>
        <dbReference type="ARBA" id="ARBA00022857"/>
    </source>
</evidence>
<dbReference type="AlphaFoldDB" id="A0A8H4FRK7"/>
<dbReference type="Proteomes" id="UP000613401">
    <property type="component" value="Unassembled WGS sequence"/>
</dbReference>
<evidence type="ECO:0000313" key="4">
    <source>
        <dbReference type="EMBL" id="KAF3811776.1"/>
    </source>
</evidence>
<keyword evidence="2" id="KW-0521">NADP</keyword>
<gene>
    <name evidence="4" type="ORF">GCG54_00014528</name>
</gene>
<name>A0A8H4FRK7_COLGL</name>
<dbReference type="GO" id="GO:0016491">
    <property type="term" value="F:oxidoreductase activity"/>
    <property type="evidence" value="ECO:0007669"/>
    <property type="project" value="UniProtKB-KW"/>
</dbReference>
<dbReference type="PRINTS" id="PR00081">
    <property type="entry name" value="GDHRDH"/>
</dbReference>
<dbReference type="FunFam" id="3.40.50.720:FF:000084">
    <property type="entry name" value="Short-chain dehydrogenase reductase"/>
    <property type="match status" value="1"/>
</dbReference>
<reference evidence="4" key="1">
    <citation type="journal article" date="2020" name="Phytopathology">
        <title>Genome sequence and comparative analysis of Colletotrichum gloeosporioides isolated from Liriodendron leaves.</title>
        <authorList>
            <person name="Fu F.F."/>
            <person name="Hao Z."/>
            <person name="Wang P."/>
            <person name="Lu Y."/>
            <person name="Xue L.J."/>
            <person name="Wei G."/>
            <person name="Tian Y."/>
            <person name="Baishi H."/>
            <person name="Xu H."/>
            <person name="Shi J."/>
            <person name="Cheng T."/>
            <person name="Wang G."/>
            <person name="Yi Y."/>
            <person name="Chen J."/>
        </authorList>
    </citation>
    <scope>NUCLEOTIDE SEQUENCE</scope>
    <source>
        <strain evidence="4">Lc1</strain>
    </source>
</reference>
<dbReference type="PANTHER" id="PTHR43618">
    <property type="entry name" value="7-ALPHA-HYDROXYSTEROID DEHYDROGENASE"/>
    <property type="match status" value="1"/>
</dbReference>
<dbReference type="Pfam" id="PF13561">
    <property type="entry name" value="adh_short_C2"/>
    <property type="match status" value="1"/>
</dbReference>
<dbReference type="PRINTS" id="PR00080">
    <property type="entry name" value="SDRFAMILY"/>
</dbReference>
<proteinExistence type="inferred from homology"/>
<evidence type="ECO:0000313" key="5">
    <source>
        <dbReference type="Proteomes" id="UP000613401"/>
    </source>
</evidence>
<sequence length="286" mass="30076">MSTPEDLVKLDDFQNIFSLKGKVAVISGGSRGLGLHTASGFLQAGCSRVYIVARSEGPLNDAAKALNALPNKGPDARAIAIVADISSQAGCTQMAAEISKTTDHVDILVANAGATFIGHMNDYKEDDFDRVMKMNVSSIFFSAQNFHKLSPLLQAAGTVQDPSRIIMVSSVAGVVVEDMGEHGTYAYAASKAAVIHLMKNLVVELGPKHITVNVVAPEMVPSQMSAPLMNRHGGIESVSKQVPDQKLGSPEDVAGVMVFLSSRASKHINGATIVLDGGSYLVRGCA</sequence>
<comment type="similarity">
    <text evidence="1">Belongs to the short-chain dehydrogenases/reductases (SDR) family.</text>
</comment>
<dbReference type="GeneID" id="69021639"/>
<dbReference type="InterPro" id="IPR002347">
    <property type="entry name" value="SDR_fam"/>
</dbReference>
<dbReference type="EMBL" id="WVTB01000006">
    <property type="protein sequence ID" value="KAF3811776.1"/>
    <property type="molecule type" value="Genomic_DNA"/>
</dbReference>